<feature type="non-terminal residue" evidence="1">
    <location>
        <position position="1"/>
    </location>
</feature>
<dbReference type="InParanoid" id="A0A0C2X1Q7"/>
<accession>A0A0C2X1Q7</accession>
<keyword evidence="2" id="KW-1185">Reference proteome</keyword>
<name>A0A0C2X1Q7_AMAMK</name>
<dbReference type="OrthoDB" id="2266637at2759"/>
<sequence length="59" mass="6388">VLDETSKDDKTLFRSYGRAPAGHRAVIPADFVRGDRYSMVAAMSVDGYIATRVVPGSVD</sequence>
<dbReference type="EMBL" id="KN818263">
    <property type="protein sequence ID" value="KIL63076.1"/>
    <property type="molecule type" value="Genomic_DNA"/>
</dbReference>
<dbReference type="STRING" id="946122.A0A0C2X1Q7"/>
<gene>
    <name evidence="1" type="ORF">M378DRAFT_42265</name>
</gene>
<dbReference type="HOGENOM" id="CLU_2967111_0_0_1"/>
<proteinExistence type="predicted"/>
<feature type="non-terminal residue" evidence="1">
    <location>
        <position position="59"/>
    </location>
</feature>
<reference evidence="1 2" key="1">
    <citation type="submission" date="2014-04" db="EMBL/GenBank/DDBJ databases">
        <title>Evolutionary Origins and Diversification of the Mycorrhizal Mutualists.</title>
        <authorList>
            <consortium name="DOE Joint Genome Institute"/>
            <consortium name="Mycorrhizal Genomics Consortium"/>
            <person name="Kohler A."/>
            <person name="Kuo A."/>
            <person name="Nagy L.G."/>
            <person name="Floudas D."/>
            <person name="Copeland A."/>
            <person name="Barry K.W."/>
            <person name="Cichocki N."/>
            <person name="Veneault-Fourrey C."/>
            <person name="LaButti K."/>
            <person name="Lindquist E.A."/>
            <person name="Lipzen A."/>
            <person name="Lundell T."/>
            <person name="Morin E."/>
            <person name="Murat C."/>
            <person name="Riley R."/>
            <person name="Ohm R."/>
            <person name="Sun H."/>
            <person name="Tunlid A."/>
            <person name="Henrissat B."/>
            <person name="Grigoriev I.V."/>
            <person name="Hibbett D.S."/>
            <person name="Martin F."/>
        </authorList>
    </citation>
    <scope>NUCLEOTIDE SEQUENCE [LARGE SCALE GENOMIC DNA]</scope>
    <source>
        <strain evidence="1 2">Koide BX008</strain>
    </source>
</reference>
<organism evidence="1 2">
    <name type="scientific">Amanita muscaria (strain Koide BX008)</name>
    <dbReference type="NCBI Taxonomy" id="946122"/>
    <lineage>
        <taxon>Eukaryota</taxon>
        <taxon>Fungi</taxon>
        <taxon>Dikarya</taxon>
        <taxon>Basidiomycota</taxon>
        <taxon>Agaricomycotina</taxon>
        <taxon>Agaricomycetes</taxon>
        <taxon>Agaricomycetidae</taxon>
        <taxon>Agaricales</taxon>
        <taxon>Pluteineae</taxon>
        <taxon>Amanitaceae</taxon>
        <taxon>Amanita</taxon>
    </lineage>
</organism>
<dbReference type="Proteomes" id="UP000054549">
    <property type="component" value="Unassembled WGS sequence"/>
</dbReference>
<protein>
    <submittedName>
        <fullName evidence="1">Uncharacterized protein</fullName>
    </submittedName>
</protein>
<evidence type="ECO:0000313" key="1">
    <source>
        <dbReference type="EMBL" id="KIL63076.1"/>
    </source>
</evidence>
<dbReference type="AlphaFoldDB" id="A0A0C2X1Q7"/>
<evidence type="ECO:0000313" key="2">
    <source>
        <dbReference type="Proteomes" id="UP000054549"/>
    </source>
</evidence>